<feature type="domain" description="Metallo-beta-lactamase" evidence="3">
    <location>
        <begin position="17"/>
        <end position="239"/>
    </location>
</feature>
<name>A0A0V9UN39_9NOCA</name>
<feature type="region of interest" description="Disordered" evidence="2">
    <location>
        <begin position="519"/>
        <end position="550"/>
    </location>
</feature>
<dbReference type="InterPro" id="IPR022712">
    <property type="entry name" value="Beta_Casp"/>
</dbReference>
<feature type="domain" description="Beta-Casp" evidence="4">
    <location>
        <begin position="255"/>
        <end position="373"/>
    </location>
</feature>
<dbReference type="InterPro" id="IPR011108">
    <property type="entry name" value="RMMBL"/>
</dbReference>
<accession>A0A0V9UN39</accession>
<gene>
    <name evidence="5" type="ORF">Z045_08895</name>
</gene>
<dbReference type="EMBL" id="AZXY01000003">
    <property type="protein sequence ID" value="KSZ59423.1"/>
    <property type="molecule type" value="Genomic_DNA"/>
</dbReference>
<dbReference type="SMART" id="SM01027">
    <property type="entry name" value="Beta-Casp"/>
    <property type="match status" value="1"/>
</dbReference>
<protein>
    <submittedName>
        <fullName evidence="5">Beta-lactamase</fullName>
    </submittedName>
</protein>
<dbReference type="SUPFAM" id="SSF56281">
    <property type="entry name" value="Metallo-hydrolase/oxidoreductase"/>
    <property type="match status" value="1"/>
</dbReference>
<dbReference type="GO" id="GO:0016787">
    <property type="term" value="F:hydrolase activity"/>
    <property type="evidence" value="ECO:0007669"/>
    <property type="project" value="UniProtKB-KW"/>
</dbReference>
<reference evidence="6" key="1">
    <citation type="submission" date="2015-01" db="EMBL/GenBank/DDBJ databases">
        <title>Draft genome sequence of Rhodococcus pyridinivorans strain KG-16, a hydrocarbon-degrading bacterium.</title>
        <authorList>
            <person name="Aggarwal R.K."/>
            <person name="Dawar C."/>
        </authorList>
    </citation>
    <scope>NUCLEOTIDE SEQUENCE [LARGE SCALE GENOMIC DNA]</scope>
    <source>
        <strain evidence="6">KG-16</strain>
    </source>
</reference>
<evidence type="ECO:0000256" key="2">
    <source>
        <dbReference type="SAM" id="MobiDB-lite"/>
    </source>
</evidence>
<dbReference type="PATRIC" id="fig|1441730.3.peg.1849"/>
<evidence type="ECO:0000313" key="6">
    <source>
        <dbReference type="Proteomes" id="UP000053060"/>
    </source>
</evidence>
<dbReference type="RefSeq" id="WP_060651507.1">
    <property type="nucleotide sequence ID" value="NZ_AZXY01000003.1"/>
</dbReference>
<dbReference type="AlphaFoldDB" id="A0A0V9UN39"/>
<feature type="compositionally biased region" description="Basic residues" evidence="2">
    <location>
        <begin position="533"/>
        <end position="550"/>
    </location>
</feature>
<dbReference type="CDD" id="cd16295">
    <property type="entry name" value="TTHA0252-CPSF-like_MBL-fold"/>
    <property type="match status" value="1"/>
</dbReference>
<evidence type="ECO:0000313" key="5">
    <source>
        <dbReference type="EMBL" id="KSZ59423.1"/>
    </source>
</evidence>
<dbReference type="InterPro" id="IPR001279">
    <property type="entry name" value="Metallo-B-lactamas"/>
</dbReference>
<dbReference type="PANTHER" id="PTHR11203">
    <property type="entry name" value="CLEAVAGE AND POLYADENYLATION SPECIFICITY FACTOR FAMILY MEMBER"/>
    <property type="match status" value="1"/>
</dbReference>
<dbReference type="Gene3D" id="3.60.15.10">
    <property type="entry name" value="Ribonuclease Z/Hydroxyacylglutathione hydrolase-like"/>
    <property type="match status" value="1"/>
</dbReference>
<dbReference type="Pfam" id="PF10996">
    <property type="entry name" value="Beta-Casp"/>
    <property type="match status" value="1"/>
</dbReference>
<dbReference type="GO" id="GO:0004521">
    <property type="term" value="F:RNA endonuclease activity"/>
    <property type="evidence" value="ECO:0007669"/>
    <property type="project" value="TreeGrafter"/>
</dbReference>
<dbReference type="SMART" id="SM00849">
    <property type="entry name" value="Lactamase_B"/>
    <property type="match status" value="1"/>
</dbReference>
<organism evidence="5 6">
    <name type="scientific">Rhodococcus pyridinivorans KG-16</name>
    <dbReference type="NCBI Taxonomy" id="1441730"/>
    <lineage>
        <taxon>Bacteria</taxon>
        <taxon>Bacillati</taxon>
        <taxon>Actinomycetota</taxon>
        <taxon>Actinomycetes</taxon>
        <taxon>Mycobacteriales</taxon>
        <taxon>Nocardiaceae</taxon>
        <taxon>Rhodococcus</taxon>
    </lineage>
</organism>
<dbReference type="Gene3D" id="3.40.50.10890">
    <property type="match status" value="1"/>
</dbReference>
<dbReference type="Pfam" id="PF00753">
    <property type="entry name" value="Lactamase_B"/>
    <property type="match status" value="1"/>
</dbReference>
<evidence type="ECO:0000259" key="4">
    <source>
        <dbReference type="SMART" id="SM01027"/>
    </source>
</evidence>
<keyword evidence="1" id="KW-0378">Hydrolase</keyword>
<dbReference type="PANTHER" id="PTHR11203:SF37">
    <property type="entry name" value="INTEGRATOR COMPLEX SUBUNIT 11"/>
    <property type="match status" value="1"/>
</dbReference>
<feature type="compositionally biased region" description="Basic and acidic residues" evidence="2">
    <location>
        <begin position="519"/>
        <end position="532"/>
    </location>
</feature>
<dbReference type="Proteomes" id="UP000053060">
    <property type="component" value="Unassembled WGS sequence"/>
</dbReference>
<dbReference type="InterPro" id="IPR036866">
    <property type="entry name" value="RibonucZ/Hydroxyglut_hydro"/>
</dbReference>
<dbReference type="InterPro" id="IPR050698">
    <property type="entry name" value="MBL"/>
</dbReference>
<proteinExistence type="predicted"/>
<comment type="caution">
    <text evidence="5">The sequence shown here is derived from an EMBL/GenBank/DDBJ whole genome shotgun (WGS) entry which is preliminary data.</text>
</comment>
<sequence length="550" mass="60803">MPDNPELTFHGAARTVTGSCAMIELGDARILVDCGMFQGSRSLEKLNVAEFAFAPESIDAVILTHAHIDHCGLLPKLVARGFDGPIFCTAPTAELLSFMLADSARIQEFEAQRRNRRRDRANRAEFHPIYTEEDACLAAARARPVPLEEWFEPAPGFRVRLWNAGHILGSASAEVEAGGVRTLFSGDLGPEQKAFHADPEGPAGLDYVVCESTYGDRSRPRLTIAERRDLLAREMNEALERGGNLIVPSFALERTQELLLDIGHLLDDERIPDVPVFVDSPLAIRATDVFAAHAGELEDLDGRNVFRHPGIRYTAEAEESMRIDTYRRAIIIAASGMCEAGRVRHHLRNNLARPDSTVLFVGYQAQGTLGRVILEGASKVRISGEDIDVRAQIRRIDSYSAHADRGELVRWVGHRAPISGTVFLDHGEPDALAAFTASLHGLDAALNVVVPEIGARYRLVAGGPAEYVATVAPSAPVHVGRDWQNEYAEFATGLRDQLLEIDDPRTRERAIAAMRKVLDEYRTGAQTPEEHGRHSRPGRRKPPPRRRRRF</sequence>
<evidence type="ECO:0000256" key="1">
    <source>
        <dbReference type="ARBA" id="ARBA00022801"/>
    </source>
</evidence>
<reference evidence="5 6" key="2">
    <citation type="journal article" date="2016" name="Genome Announc.">
        <title>Draft Genome Sequence of a Versatile Hydrocarbon-Degrading Bacterium, Rhodococcus pyridinivorans Strain KG-16, Collected from Oil Fields in India.</title>
        <authorList>
            <person name="Aggarwal R.K."/>
            <person name="Dawar C."/>
            <person name="Phanindranath R."/>
            <person name="Mutnuri L."/>
            <person name="Dayal A.M."/>
        </authorList>
    </citation>
    <scope>NUCLEOTIDE SEQUENCE [LARGE SCALE GENOMIC DNA]</scope>
    <source>
        <strain evidence="5 6">KG-16</strain>
    </source>
</reference>
<evidence type="ECO:0000259" key="3">
    <source>
        <dbReference type="SMART" id="SM00849"/>
    </source>
</evidence>
<dbReference type="Pfam" id="PF07521">
    <property type="entry name" value="RMMBL"/>
    <property type="match status" value="1"/>
</dbReference>